<dbReference type="AlphaFoldDB" id="A0A4U1BUW6"/>
<feature type="signal peptide" evidence="1">
    <location>
        <begin position="1"/>
        <end position="18"/>
    </location>
</feature>
<keyword evidence="1" id="KW-0732">Signal</keyword>
<reference evidence="2 3" key="1">
    <citation type="submission" date="2019-04" db="EMBL/GenBank/DDBJ databases">
        <authorList>
            <person name="Hwang J.C."/>
        </authorList>
    </citation>
    <scope>NUCLEOTIDE SEQUENCE [LARGE SCALE GENOMIC DNA]</scope>
    <source>
        <strain evidence="2 3">IMCC35002</strain>
    </source>
</reference>
<name>A0A4U1BUW6_9GAMM</name>
<proteinExistence type="predicted"/>
<keyword evidence="3" id="KW-1185">Reference proteome</keyword>
<accession>A0A4U1BUW6</accession>
<evidence type="ECO:0000313" key="3">
    <source>
        <dbReference type="Proteomes" id="UP000305675"/>
    </source>
</evidence>
<evidence type="ECO:0000256" key="1">
    <source>
        <dbReference type="SAM" id="SignalP"/>
    </source>
</evidence>
<dbReference type="RefSeq" id="WP_136862425.1">
    <property type="nucleotide sequence ID" value="NZ_SWCJ01000003.1"/>
</dbReference>
<dbReference type="OrthoDB" id="983012at2"/>
<protein>
    <submittedName>
        <fullName evidence="2">Uncharacterized protein</fullName>
    </submittedName>
</protein>
<dbReference type="Proteomes" id="UP000305675">
    <property type="component" value="Unassembled WGS sequence"/>
</dbReference>
<evidence type="ECO:0000313" key="2">
    <source>
        <dbReference type="EMBL" id="TKB56621.1"/>
    </source>
</evidence>
<sequence length="119" mass="13787">MRTLLLILSLSLAPLSWAQDADLLAEEMTSLISAELSLAHDQEQKVLEAQTIFAETLISLRDSDGSRREKVKKLRSAAEQRDDRIKAVLTDEQWDKYEILRDEQRQKMRQEMKARKTNS</sequence>
<feature type="chain" id="PRO_5020401634" evidence="1">
    <location>
        <begin position="19"/>
        <end position="119"/>
    </location>
</feature>
<organism evidence="2 3">
    <name type="scientific">Ferrimonas aestuarii</name>
    <dbReference type="NCBI Taxonomy" id="2569539"/>
    <lineage>
        <taxon>Bacteria</taxon>
        <taxon>Pseudomonadati</taxon>
        <taxon>Pseudomonadota</taxon>
        <taxon>Gammaproteobacteria</taxon>
        <taxon>Alteromonadales</taxon>
        <taxon>Ferrimonadaceae</taxon>
        <taxon>Ferrimonas</taxon>
    </lineage>
</organism>
<dbReference type="EMBL" id="SWCJ01000003">
    <property type="protein sequence ID" value="TKB56621.1"/>
    <property type="molecule type" value="Genomic_DNA"/>
</dbReference>
<comment type="caution">
    <text evidence="2">The sequence shown here is derived from an EMBL/GenBank/DDBJ whole genome shotgun (WGS) entry which is preliminary data.</text>
</comment>
<gene>
    <name evidence="2" type="ORF">FCL42_05660</name>
</gene>